<dbReference type="Pfam" id="PF13515">
    <property type="entry name" value="FUSC_2"/>
    <property type="match status" value="1"/>
</dbReference>
<organism evidence="7 8">
    <name type="scientific">Rhizobium straminoryzae</name>
    <dbReference type="NCBI Taxonomy" id="1387186"/>
    <lineage>
        <taxon>Bacteria</taxon>
        <taxon>Pseudomonadati</taxon>
        <taxon>Pseudomonadota</taxon>
        <taxon>Alphaproteobacteria</taxon>
        <taxon>Hyphomicrobiales</taxon>
        <taxon>Rhizobiaceae</taxon>
        <taxon>Rhizobium/Agrobacterium group</taxon>
        <taxon>Rhizobium</taxon>
    </lineage>
</organism>
<evidence type="ECO:0000256" key="1">
    <source>
        <dbReference type="ARBA" id="ARBA00004141"/>
    </source>
</evidence>
<feature type="transmembrane region" description="Helical" evidence="5">
    <location>
        <begin position="32"/>
        <end position="56"/>
    </location>
</feature>
<feature type="transmembrane region" description="Helical" evidence="5">
    <location>
        <begin position="108"/>
        <end position="140"/>
    </location>
</feature>
<evidence type="ECO:0000313" key="8">
    <source>
        <dbReference type="Proteomes" id="UP000316801"/>
    </source>
</evidence>
<evidence type="ECO:0000259" key="6">
    <source>
        <dbReference type="Pfam" id="PF13515"/>
    </source>
</evidence>
<feature type="transmembrane region" description="Helical" evidence="5">
    <location>
        <begin position="76"/>
        <end position="96"/>
    </location>
</feature>
<keyword evidence="2 5" id="KW-0812">Transmembrane</keyword>
<comment type="subcellular location">
    <subcellularLocation>
        <location evidence="1">Membrane</location>
        <topology evidence="1">Multi-pass membrane protein</topology>
    </subcellularLocation>
</comment>
<accession>A0A549TIL1</accession>
<sequence>MTRRLRWLGRRLELRSFGLIPEHFNRVEGYRAALAVAMPLGLALASGHAEWGWAVFAAYWTCLCDAPGPDSLRRRLLGVFVAGGTLVAFLGSWLASFFPHADMVIGPLLVFLAVVAAALLPYGGLVGTLLAVVAVVAVGFPHPLPQALGQSFAFLGGATWAYLLINVVWRIDPLAPLRRATEAVTVRLLDMADNLVALGDGAHRDADWHSDHAEHRRAVRLAIERLRSLLARYEGENGAPTSVRQALAAAETTFGTLIALDQAYIDRVGLLGERLATAQACRKALLAWHVTLRAGTEERAVARARARVRALRHHLTEPVFVGCALALEQALHSLAEPLTASAADSLPPAGQKGRGDRLPTPMIRQAARQAAGLLAVYAVATLFQLGYPYWAAMAVIVVLQGGLRITWARALERIAGSLLGGLIALMVLQVISAQLPLSLLAVALAAASISLRSVNYTIFVVFLTMLFVFVTDMLHPGAGIASARMLDNVIGSVAALLAVFLFWPDFGTALSLLIREGIGANGRYRDAVLTAEPADSIERARREAGVASVEAEVAFHDLGGLLQRLGNRGADVHTLQDMRNLAGRAAMDWHRLLANQAPGEGERDVEDDRPVRH</sequence>
<evidence type="ECO:0000256" key="2">
    <source>
        <dbReference type="ARBA" id="ARBA00022692"/>
    </source>
</evidence>
<comment type="caution">
    <text evidence="7">The sequence shown here is derived from an EMBL/GenBank/DDBJ whole genome shotgun (WGS) entry which is preliminary data.</text>
</comment>
<evidence type="ECO:0000313" key="7">
    <source>
        <dbReference type="EMBL" id="TRL43232.1"/>
    </source>
</evidence>
<feature type="domain" description="Integral membrane bound transporter" evidence="6">
    <location>
        <begin position="376"/>
        <end position="497"/>
    </location>
</feature>
<evidence type="ECO:0000256" key="4">
    <source>
        <dbReference type="ARBA" id="ARBA00023136"/>
    </source>
</evidence>
<dbReference type="InterPro" id="IPR049453">
    <property type="entry name" value="Memb_transporter_dom"/>
</dbReference>
<feature type="transmembrane region" description="Helical" evidence="5">
    <location>
        <begin position="152"/>
        <end position="169"/>
    </location>
</feature>
<feature type="transmembrane region" description="Helical" evidence="5">
    <location>
        <begin position="453"/>
        <end position="474"/>
    </location>
</feature>
<keyword evidence="8" id="KW-1185">Reference proteome</keyword>
<name>A0A549TIL1_9HYPH</name>
<dbReference type="RefSeq" id="WP_142880366.1">
    <property type="nucleotide sequence ID" value="NZ_VJMG01000002.1"/>
</dbReference>
<keyword evidence="4 5" id="KW-0472">Membrane</keyword>
<dbReference type="AlphaFoldDB" id="A0A549TIL1"/>
<feature type="transmembrane region" description="Helical" evidence="5">
    <location>
        <begin position="419"/>
        <end position="447"/>
    </location>
</feature>
<protein>
    <submittedName>
        <fullName evidence="7">FUSC family protein</fullName>
    </submittedName>
</protein>
<dbReference type="GO" id="GO:0016020">
    <property type="term" value="C:membrane"/>
    <property type="evidence" value="ECO:0007669"/>
    <property type="project" value="UniProtKB-SubCell"/>
</dbReference>
<dbReference type="Proteomes" id="UP000316801">
    <property type="component" value="Unassembled WGS sequence"/>
</dbReference>
<reference evidence="7 8" key="1">
    <citation type="submission" date="2019-07" db="EMBL/GenBank/DDBJ databases">
        <title>Ln-dependent methylotrophs.</title>
        <authorList>
            <person name="Tani A."/>
        </authorList>
    </citation>
    <scope>NUCLEOTIDE SEQUENCE [LARGE SCALE GENOMIC DNA]</scope>
    <source>
        <strain evidence="7 8">SM12</strain>
    </source>
</reference>
<evidence type="ECO:0000256" key="5">
    <source>
        <dbReference type="SAM" id="Phobius"/>
    </source>
</evidence>
<proteinExistence type="predicted"/>
<dbReference type="EMBL" id="VJMG01000002">
    <property type="protein sequence ID" value="TRL43232.1"/>
    <property type="molecule type" value="Genomic_DNA"/>
</dbReference>
<gene>
    <name evidence="7" type="ORF">FNA46_00435</name>
</gene>
<keyword evidence="3 5" id="KW-1133">Transmembrane helix</keyword>
<feature type="transmembrane region" description="Helical" evidence="5">
    <location>
        <begin position="366"/>
        <end position="383"/>
    </location>
</feature>
<evidence type="ECO:0000256" key="3">
    <source>
        <dbReference type="ARBA" id="ARBA00022989"/>
    </source>
</evidence>